<feature type="region of interest" description="Disordered" evidence="1">
    <location>
        <begin position="109"/>
        <end position="141"/>
    </location>
</feature>
<evidence type="ECO:0000256" key="1">
    <source>
        <dbReference type="SAM" id="MobiDB-lite"/>
    </source>
</evidence>
<protein>
    <submittedName>
        <fullName evidence="2">Uncharacterized protein</fullName>
    </submittedName>
</protein>
<dbReference type="OrthoDB" id="8067121at2759"/>
<dbReference type="HOGENOM" id="CLU_608709_0_0_1"/>
<evidence type="ECO:0000313" key="2">
    <source>
        <dbReference type="EMBL" id="EDW84933.2"/>
    </source>
</evidence>
<dbReference type="eggNOG" id="ENOG502TBDE">
    <property type="taxonomic scope" value="Eukaryota"/>
</dbReference>
<reference evidence="2 3" key="1">
    <citation type="journal article" date="2007" name="Nature">
        <title>Evolution of genes and genomes on the Drosophila phylogeny.</title>
        <authorList>
            <consortium name="Drosophila 12 Genomes Consortium"/>
            <person name="Clark A.G."/>
            <person name="Eisen M.B."/>
            <person name="Smith D.R."/>
            <person name="Bergman C.M."/>
            <person name="Oliver B."/>
            <person name="Markow T.A."/>
            <person name="Kaufman T.C."/>
            <person name="Kellis M."/>
            <person name="Gelbart W."/>
            <person name="Iyer V.N."/>
            <person name="Pollard D.A."/>
            <person name="Sackton T.B."/>
            <person name="Larracuente A.M."/>
            <person name="Singh N.D."/>
            <person name="Abad J.P."/>
            <person name="Abt D.N."/>
            <person name="Adryan B."/>
            <person name="Aguade M."/>
            <person name="Akashi H."/>
            <person name="Anderson W.W."/>
            <person name="Aquadro C.F."/>
            <person name="Ardell D.H."/>
            <person name="Arguello R."/>
            <person name="Artieri C.G."/>
            <person name="Barbash D.A."/>
            <person name="Barker D."/>
            <person name="Barsanti P."/>
            <person name="Batterham P."/>
            <person name="Batzoglou S."/>
            <person name="Begun D."/>
            <person name="Bhutkar A."/>
            <person name="Blanco E."/>
            <person name="Bosak S.A."/>
            <person name="Bradley R.K."/>
            <person name="Brand A.D."/>
            <person name="Brent M.R."/>
            <person name="Brooks A.N."/>
            <person name="Brown R.H."/>
            <person name="Butlin R.K."/>
            <person name="Caggese C."/>
            <person name="Calvi B.R."/>
            <person name="Bernardo de Carvalho A."/>
            <person name="Caspi A."/>
            <person name="Castrezana S."/>
            <person name="Celniker S.E."/>
            <person name="Chang J.L."/>
            <person name="Chapple C."/>
            <person name="Chatterji S."/>
            <person name="Chinwalla A."/>
            <person name="Civetta A."/>
            <person name="Clifton S.W."/>
            <person name="Comeron J.M."/>
            <person name="Costello J.C."/>
            <person name="Coyne J.A."/>
            <person name="Daub J."/>
            <person name="David R.G."/>
            <person name="Delcher A.L."/>
            <person name="Delehaunty K."/>
            <person name="Do C.B."/>
            <person name="Ebling H."/>
            <person name="Edwards K."/>
            <person name="Eickbush T."/>
            <person name="Evans J.D."/>
            <person name="Filipski A."/>
            <person name="Findeiss S."/>
            <person name="Freyhult E."/>
            <person name="Fulton L."/>
            <person name="Fulton R."/>
            <person name="Garcia A.C."/>
            <person name="Gardiner A."/>
            <person name="Garfield D.A."/>
            <person name="Garvin B.E."/>
            <person name="Gibson G."/>
            <person name="Gilbert D."/>
            <person name="Gnerre S."/>
            <person name="Godfrey J."/>
            <person name="Good R."/>
            <person name="Gotea V."/>
            <person name="Gravely B."/>
            <person name="Greenberg A.J."/>
            <person name="Griffiths-Jones S."/>
            <person name="Gross S."/>
            <person name="Guigo R."/>
            <person name="Gustafson E.A."/>
            <person name="Haerty W."/>
            <person name="Hahn M.W."/>
            <person name="Halligan D.L."/>
            <person name="Halpern A.L."/>
            <person name="Halter G.M."/>
            <person name="Han M.V."/>
            <person name="Heger A."/>
            <person name="Hillier L."/>
            <person name="Hinrichs A.S."/>
            <person name="Holmes I."/>
            <person name="Hoskins R.A."/>
            <person name="Hubisz M.J."/>
            <person name="Hultmark D."/>
            <person name="Huntley M.A."/>
            <person name="Jaffe D.B."/>
            <person name="Jagadeeshan S."/>
            <person name="Jeck W.R."/>
            <person name="Johnson J."/>
            <person name="Jones C.D."/>
            <person name="Jordan W.C."/>
            <person name="Karpen G.H."/>
            <person name="Kataoka E."/>
            <person name="Keightley P.D."/>
            <person name="Kheradpour P."/>
            <person name="Kirkness E.F."/>
            <person name="Koerich L.B."/>
            <person name="Kristiansen K."/>
            <person name="Kudrna D."/>
            <person name="Kulathinal R.J."/>
            <person name="Kumar S."/>
            <person name="Kwok R."/>
            <person name="Lander E."/>
            <person name="Langley C.H."/>
            <person name="Lapoint R."/>
            <person name="Lazzaro B.P."/>
            <person name="Lee S.J."/>
            <person name="Levesque L."/>
            <person name="Li R."/>
            <person name="Lin C.F."/>
            <person name="Lin M.F."/>
            <person name="Lindblad-Toh K."/>
            <person name="Llopart A."/>
            <person name="Long M."/>
            <person name="Low L."/>
            <person name="Lozovsky E."/>
            <person name="Lu J."/>
            <person name="Luo M."/>
            <person name="Machado C.A."/>
            <person name="Makalowski W."/>
            <person name="Marzo M."/>
            <person name="Matsuda M."/>
            <person name="Matzkin L."/>
            <person name="McAllister B."/>
            <person name="McBride C.S."/>
            <person name="McKernan B."/>
            <person name="McKernan K."/>
            <person name="Mendez-Lago M."/>
            <person name="Minx P."/>
            <person name="Mollenhauer M.U."/>
            <person name="Montooth K."/>
            <person name="Mount S.M."/>
            <person name="Mu X."/>
            <person name="Myers E."/>
            <person name="Negre B."/>
            <person name="Newfeld S."/>
            <person name="Nielsen R."/>
            <person name="Noor M.A."/>
            <person name="O'Grady P."/>
            <person name="Pachter L."/>
            <person name="Papaceit M."/>
            <person name="Parisi M.J."/>
            <person name="Parisi M."/>
            <person name="Parts L."/>
            <person name="Pedersen J.S."/>
            <person name="Pesole G."/>
            <person name="Phillippy A.M."/>
            <person name="Ponting C.P."/>
            <person name="Pop M."/>
            <person name="Porcelli D."/>
            <person name="Powell J.R."/>
            <person name="Prohaska S."/>
            <person name="Pruitt K."/>
            <person name="Puig M."/>
            <person name="Quesneville H."/>
            <person name="Ram K.R."/>
            <person name="Rand D."/>
            <person name="Rasmussen M.D."/>
            <person name="Reed L.K."/>
            <person name="Reenan R."/>
            <person name="Reily A."/>
            <person name="Remington K.A."/>
            <person name="Rieger T.T."/>
            <person name="Ritchie M.G."/>
            <person name="Robin C."/>
            <person name="Rogers Y.H."/>
            <person name="Rohde C."/>
            <person name="Rozas J."/>
            <person name="Rubenfield M.J."/>
            <person name="Ruiz A."/>
            <person name="Russo S."/>
            <person name="Salzberg S.L."/>
            <person name="Sanchez-Gracia A."/>
            <person name="Saranga D.J."/>
            <person name="Sato H."/>
            <person name="Schaeffer S.W."/>
            <person name="Schatz M.C."/>
            <person name="Schlenke T."/>
            <person name="Schwartz R."/>
            <person name="Segarra C."/>
            <person name="Singh R.S."/>
            <person name="Sirot L."/>
            <person name="Sirota M."/>
            <person name="Sisneros N.B."/>
            <person name="Smith C.D."/>
            <person name="Smith T.F."/>
            <person name="Spieth J."/>
            <person name="Stage D.E."/>
            <person name="Stark A."/>
            <person name="Stephan W."/>
            <person name="Strausberg R.L."/>
            <person name="Strempel S."/>
            <person name="Sturgill D."/>
            <person name="Sutton G."/>
            <person name="Sutton G.G."/>
            <person name="Tao W."/>
            <person name="Teichmann S."/>
            <person name="Tobari Y.N."/>
            <person name="Tomimura Y."/>
            <person name="Tsolas J.M."/>
            <person name="Valente V.L."/>
            <person name="Venter E."/>
            <person name="Venter J.C."/>
            <person name="Vicario S."/>
            <person name="Vieira F.G."/>
            <person name="Vilella A.J."/>
            <person name="Villasante A."/>
            <person name="Walenz B."/>
            <person name="Wang J."/>
            <person name="Wasserman M."/>
            <person name="Watts T."/>
            <person name="Wilson D."/>
            <person name="Wilson R.K."/>
            <person name="Wing R.A."/>
            <person name="Wolfner M.F."/>
            <person name="Wong A."/>
            <person name="Wong G.K."/>
            <person name="Wu C.I."/>
            <person name="Wu G."/>
            <person name="Yamamoto D."/>
            <person name="Yang H.P."/>
            <person name="Yang S.P."/>
            <person name="Yorke J.A."/>
            <person name="Yoshida K."/>
            <person name="Zdobnov E."/>
            <person name="Zhang P."/>
            <person name="Zhang Y."/>
            <person name="Zimin A.V."/>
            <person name="Baldwin J."/>
            <person name="Abdouelleil A."/>
            <person name="Abdulkadir J."/>
            <person name="Abebe A."/>
            <person name="Abera B."/>
            <person name="Abreu J."/>
            <person name="Acer S.C."/>
            <person name="Aftuck L."/>
            <person name="Alexander A."/>
            <person name="An P."/>
            <person name="Anderson E."/>
            <person name="Anderson S."/>
            <person name="Arachi H."/>
            <person name="Azer M."/>
            <person name="Bachantsang P."/>
            <person name="Barry A."/>
            <person name="Bayul T."/>
            <person name="Berlin A."/>
            <person name="Bessette D."/>
            <person name="Bloom T."/>
            <person name="Blye J."/>
            <person name="Boguslavskiy L."/>
            <person name="Bonnet C."/>
            <person name="Boukhgalter B."/>
            <person name="Bourzgui I."/>
            <person name="Brown A."/>
            <person name="Cahill P."/>
            <person name="Channer S."/>
            <person name="Cheshatsang Y."/>
            <person name="Chuda L."/>
            <person name="Citroen M."/>
            <person name="Collymore A."/>
            <person name="Cooke P."/>
            <person name="Costello M."/>
            <person name="D'Aco K."/>
            <person name="Daza R."/>
            <person name="De Haan G."/>
            <person name="DeGray S."/>
            <person name="DeMaso C."/>
            <person name="Dhargay N."/>
            <person name="Dooley K."/>
            <person name="Dooley E."/>
            <person name="Doricent M."/>
            <person name="Dorje P."/>
            <person name="Dorjee K."/>
            <person name="Dupes A."/>
            <person name="Elong R."/>
            <person name="Falk J."/>
            <person name="Farina A."/>
            <person name="Faro S."/>
            <person name="Ferguson D."/>
            <person name="Fisher S."/>
            <person name="Foley C.D."/>
            <person name="Franke A."/>
            <person name="Friedrich D."/>
            <person name="Gadbois L."/>
            <person name="Gearin G."/>
            <person name="Gearin C.R."/>
            <person name="Giannoukos G."/>
            <person name="Goode T."/>
            <person name="Graham J."/>
            <person name="Grandbois E."/>
            <person name="Grewal S."/>
            <person name="Gyaltsen K."/>
            <person name="Hafez N."/>
            <person name="Hagos B."/>
            <person name="Hall J."/>
            <person name="Henson C."/>
            <person name="Hollinger A."/>
            <person name="Honan T."/>
            <person name="Huard M.D."/>
            <person name="Hughes L."/>
            <person name="Hurhula B."/>
            <person name="Husby M.E."/>
            <person name="Kamat A."/>
            <person name="Kanga B."/>
            <person name="Kashin S."/>
            <person name="Khazanovich D."/>
            <person name="Kisner P."/>
            <person name="Lance K."/>
            <person name="Lara M."/>
            <person name="Lee W."/>
            <person name="Lennon N."/>
            <person name="Letendre F."/>
            <person name="LeVine R."/>
            <person name="Lipovsky A."/>
            <person name="Liu X."/>
            <person name="Liu J."/>
            <person name="Liu S."/>
            <person name="Lokyitsang T."/>
            <person name="Lokyitsang Y."/>
            <person name="Lubonja R."/>
            <person name="Lui A."/>
            <person name="MacDonald P."/>
            <person name="Magnisalis V."/>
            <person name="Maru K."/>
            <person name="Matthews C."/>
            <person name="McCusker W."/>
            <person name="McDonough S."/>
            <person name="Mehta T."/>
            <person name="Meldrim J."/>
            <person name="Meneus L."/>
            <person name="Mihai O."/>
            <person name="Mihalev A."/>
            <person name="Mihova T."/>
            <person name="Mittelman R."/>
            <person name="Mlenga V."/>
            <person name="Montmayeur A."/>
            <person name="Mulrain L."/>
            <person name="Navidi A."/>
            <person name="Naylor J."/>
            <person name="Negash T."/>
            <person name="Nguyen T."/>
            <person name="Nguyen N."/>
            <person name="Nicol R."/>
            <person name="Norbu C."/>
            <person name="Norbu N."/>
            <person name="Novod N."/>
            <person name="O'Neill B."/>
            <person name="Osman S."/>
            <person name="Markiewicz E."/>
            <person name="Oyono O.L."/>
            <person name="Patti C."/>
            <person name="Phunkhang P."/>
            <person name="Pierre F."/>
            <person name="Priest M."/>
            <person name="Raghuraman S."/>
            <person name="Rege F."/>
            <person name="Reyes R."/>
            <person name="Rise C."/>
            <person name="Rogov P."/>
            <person name="Ross K."/>
            <person name="Ryan E."/>
            <person name="Settipalli S."/>
            <person name="Shea T."/>
            <person name="Sherpa N."/>
            <person name="Shi L."/>
            <person name="Shih D."/>
            <person name="Sparrow T."/>
            <person name="Spaulding J."/>
            <person name="Stalker J."/>
            <person name="Stange-Thomann N."/>
            <person name="Stavropoulos S."/>
            <person name="Stone C."/>
            <person name="Strader C."/>
            <person name="Tesfaye S."/>
            <person name="Thomson T."/>
            <person name="Thoulutsang Y."/>
            <person name="Thoulutsang D."/>
            <person name="Topham K."/>
            <person name="Topping I."/>
            <person name="Tsamla T."/>
            <person name="Vassiliev H."/>
            <person name="Vo A."/>
            <person name="Wangchuk T."/>
            <person name="Wangdi T."/>
            <person name="Weiand M."/>
            <person name="Wilkinson J."/>
            <person name="Wilson A."/>
            <person name="Yadav S."/>
            <person name="Young G."/>
            <person name="Yu Q."/>
            <person name="Zembek L."/>
            <person name="Zhong D."/>
            <person name="Zimmer A."/>
            <person name="Zwirko Z."/>
            <person name="Jaffe D.B."/>
            <person name="Alvarez P."/>
            <person name="Brockman W."/>
            <person name="Butler J."/>
            <person name="Chin C."/>
            <person name="Gnerre S."/>
            <person name="Grabherr M."/>
            <person name="Kleber M."/>
            <person name="Mauceli E."/>
            <person name="MacCallum I."/>
        </authorList>
    </citation>
    <scope>NUCLEOTIDE SEQUENCE [LARGE SCALE GENOMIC DNA]</scope>
    <source>
        <strain evidence="3">Tucson 14030-0811.24</strain>
    </source>
</reference>
<sequence>MFPNYCFTRSAKEPGYEVVKRCYMPKESHLHLHYQNHRNGRINNPTADSSISSALRDLNSKRVKRLRKPKKSNSTRRIDNESGSCKIPPPSRSVEFRFPPVVCEVPDKEEAANRQGGDALASTSDGPRESGGAHESGDRNKGIEKEYEHQENVTEVPYHDPNRDLQESCADFFSIIHDNVLEAVQGAVQGMIAKCFENTVAHIAHLSAELSQQKLLLNKLHREVTGQLAEQNETNLNQFKFLTQMLIDNQTIHYRAFNQQCRNEERDRLKDRDKDRRSTSSSTDHQSRSIGGDSFKCKVQQQHKLWQQQQPNVYYRQVCQKLRQIDNCQTASKRCRYCQYARFSENAIDLGNI</sequence>
<evidence type="ECO:0000313" key="3">
    <source>
        <dbReference type="Proteomes" id="UP000007798"/>
    </source>
</evidence>
<dbReference type="EMBL" id="CH964272">
    <property type="protein sequence ID" value="EDW84933.2"/>
    <property type="molecule type" value="Genomic_DNA"/>
</dbReference>
<feature type="compositionally biased region" description="Basic and acidic residues" evidence="1">
    <location>
        <begin position="126"/>
        <end position="141"/>
    </location>
</feature>
<proteinExistence type="predicted"/>
<accession>B4NJA2</accession>
<name>B4NJA2_DROWI</name>
<feature type="region of interest" description="Disordered" evidence="1">
    <location>
        <begin position="37"/>
        <end position="92"/>
    </location>
</feature>
<feature type="compositionally biased region" description="Polar residues" evidence="1">
    <location>
        <begin position="41"/>
        <end position="53"/>
    </location>
</feature>
<feature type="compositionally biased region" description="Basic residues" evidence="1">
    <location>
        <begin position="61"/>
        <end position="74"/>
    </location>
</feature>
<dbReference type="Proteomes" id="UP000007798">
    <property type="component" value="Unassembled WGS sequence"/>
</dbReference>
<dbReference type="AlphaFoldDB" id="B4NJA2"/>
<feature type="compositionally biased region" description="Basic and acidic residues" evidence="1">
    <location>
        <begin position="264"/>
        <end position="278"/>
    </location>
</feature>
<keyword evidence="3" id="KW-1185">Reference proteome</keyword>
<organism evidence="2 3">
    <name type="scientific">Drosophila willistoni</name>
    <name type="common">Fruit fly</name>
    <dbReference type="NCBI Taxonomy" id="7260"/>
    <lineage>
        <taxon>Eukaryota</taxon>
        <taxon>Metazoa</taxon>
        <taxon>Ecdysozoa</taxon>
        <taxon>Arthropoda</taxon>
        <taxon>Hexapoda</taxon>
        <taxon>Insecta</taxon>
        <taxon>Pterygota</taxon>
        <taxon>Neoptera</taxon>
        <taxon>Endopterygota</taxon>
        <taxon>Diptera</taxon>
        <taxon>Brachycera</taxon>
        <taxon>Muscomorpha</taxon>
        <taxon>Ephydroidea</taxon>
        <taxon>Drosophilidae</taxon>
        <taxon>Drosophila</taxon>
        <taxon>Sophophora</taxon>
    </lineage>
</organism>
<feature type="region of interest" description="Disordered" evidence="1">
    <location>
        <begin position="264"/>
        <end position="292"/>
    </location>
</feature>
<dbReference type="InParanoid" id="B4NJA2"/>
<gene>
    <name evidence="2" type="primary">Dwil\GK14384</name>
    <name evidence="2" type="ORF">Dwil_GK14384</name>
</gene>